<sequence>MFIIGFYSTQWANLKTSEKTLPSGGSSGPSSLTAGVAPTAFRRASEGGPNLYMKLASKKAAEKNNEI</sequence>
<name>A0A482VQR8_ASBVE</name>
<dbReference type="EMBL" id="QDEB01074656">
    <property type="protein sequence ID" value="RZC35036.1"/>
    <property type="molecule type" value="Genomic_DNA"/>
</dbReference>
<protein>
    <submittedName>
        <fullName evidence="2">Uncharacterized protein</fullName>
    </submittedName>
</protein>
<evidence type="ECO:0000313" key="3">
    <source>
        <dbReference type="Proteomes" id="UP000292052"/>
    </source>
</evidence>
<proteinExistence type="predicted"/>
<feature type="compositionally biased region" description="Low complexity" evidence="1">
    <location>
        <begin position="22"/>
        <end position="31"/>
    </location>
</feature>
<accession>A0A482VQR8</accession>
<keyword evidence="3" id="KW-1185">Reference proteome</keyword>
<reference evidence="2 3" key="1">
    <citation type="submission" date="2017-03" db="EMBL/GenBank/DDBJ databases">
        <title>Genome of the blue death feigning beetle - Asbolus verrucosus.</title>
        <authorList>
            <person name="Rider S.D."/>
        </authorList>
    </citation>
    <scope>NUCLEOTIDE SEQUENCE [LARGE SCALE GENOMIC DNA]</scope>
    <source>
        <strain evidence="2">Butters</strain>
        <tissue evidence="2">Head and leg muscle</tissue>
    </source>
</reference>
<organism evidence="2 3">
    <name type="scientific">Asbolus verrucosus</name>
    <name type="common">Desert ironclad beetle</name>
    <dbReference type="NCBI Taxonomy" id="1661398"/>
    <lineage>
        <taxon>Eukaryota</taxon>
        <taxon>Metazoa</taxon>
        <taxon>Ecdysozoa</taxon>
        <taxon>Arthropoda</taxon>
        <taxon>Hexapoda</taxon>
        <taxon>Insecta</taxon>
        <taxon>Pterygota</taxon>
        <taxon>Neoptera</taxon>
        <taxon>Endopterygota</taxon>
        <taxon>Coleoptera</taxon>
        <taxon>Polyphaga</taxon>
        <taxon>Cucujiformia</taxon>
        <taxon>Tenebrionidae</taxon>
        <taxon>Pimeliinae</taxon>
        <taxon>Asbolus</taxon>
    </lineage>
</organism>
<dbReference type="Proteomes" id="UP000292052">
    <property type="component" value="Unassembled WGS sequence"/>
</dbReference>
<comment type="caution">
    <text evidence="2">The sequence shown here is derived from an EMBL/GenBank/DDBJ whole genome shotgun (WGS) entry which is preliminary data.</text>
</comment>
<evidence type="ECO:0000256" key="1">
    <source>
        <dbReference type="SAM" id="MobiDB-lite"/>
    </source>
</evidence>
<gene>
    <name evidence="2" type="ORF">BDFB_004051</name>
</gene>
<dbReference type="AlphaFoldDB" id="A0A482VQR8"/>
<evidence type="ECO:0000313" key="2">
    <source>
        <dbReference type="EMBL" id="RZC35036.1"/>
    </source>
</evidence>
<feature type="region of interest" description="Disordered" evidence="1">
    <location>
        <begin position="19"/>
        <end position="39"/>
    </location>
</feature>